<dbReference type="UniPathway" id="UPA00545">
    <property type="reaction ID" value="UER00823"/>
</dbReference>
<keyword evidence="3" id="KW-0063">Aspartyl esterase</keyword>
<evidence type="ECO:0000256" key="3">
    <source>
        <dbReference type="ARBA" id="ARBA00023085"/>
    </source>
</evidence>
<proteinExistence type="predicted"/>
<dbReference type="PANTHER" id="PTHR31707">
    <property type="entry name" value="PECTINESTERASE"/>
    <property type="match status" value="1"/>
</dbReference>
<protein>
    <submittedName>
        <fullName evidence="6">BnaC01g36190D protein</fullName>
    </submittedName>
</protein>
<evidence type="ECO:0000256" key="1">
    <source>
        <dbReference type="ARBA" id="ARBA00005184"/>
    </source>
</evidence>
<comment type="pathway">
    <text evidence="1">Glycan metabolism; pectin degradation; 2-dehydro-3-deoxy-D-gluconate from pectin: step 1/5.</text>
</comment>
<evidence type="ECO:0000313" key="7">
    <source>
        <dbReference type="Proteomes" id="UP000028999"/>
    </source>
</evidence>
<gene>
    <name evidence="6" type="primary">BnaC01g36190D</name>
    <name evidence="6" type="ORF">GSBRNA2T00018121001</name>
</gene>
<dbReference type="AlphaFoldDB" id="A0A078G8W1"/>
<sequence length="143" mass="15683">MSRFTAIFILLTLLAVQGFNPSLCDDEDNEIGSCILTHSVTVSGDGSGDFKTISEAVASVPNNNKIRFNIFVKEGVYYENVLVPKKKDNVLIYGEGMAKTVISSNLSRLEFPKSTTASTATFYNLRSCGVSAKQQQNPIQHLR</sequence>
<dbReference type="PaxDb" id="3708-A0A078G8W1"/>
<keyword evidence="7" id="KW-1185">Reference proteome</keyword>
<dbReference type="SUPFAM" id="SSF51126">
    <property type="entry name" value="Pectin lyase-like"/>
    <property type="match status" value="1"/>
</dbReference>
<evidence type="ECO:0000256" key="4">
    <source>
        <dbReference type="SAM" id="SignalP"/>
    </source>
</evidence>
<dbReference type="InterPro" id="IPR011050">
    <property type="entry name" value="Pectin_lyase_fold/virulence"/>
</dbReference>
<dbReference type="InterPro" id="IPR012334">
    <property type="entry name" value="Pectin_lyas_fold"/>
</dbReference>
<dbReference type="GO" id="GO:0030599">
    <property type="term" value="F:pectinesterase activity"/>
    <property type="evidence" value="ECO:0007669"/>
    <property type="project" value="InterPro"/>
</dbReference>
<evidence type="ECO:0000256" key="2">
    <source>
        <dbReference type="ARBA" id="ARBA00022801"/>
    </source>
</evidence>
<dbReference type="Pfam" id="PF01095">
    <property type="entry name" value="Pectinesterase"/>
    <property type="match status" value="1"/>
</dbReference>
<accession>A0A078G8W1</accession>
<evidence type="ECO:0000313" key="6">
    <source>
        <dbReference type="EMBL" id="CDY21829.1"/>
    </source>
</evidence>
<feature type="chain" id="PRO_5011110008" evidence="4">
    <location>
        <begin position="19"/>
        <end position="143"/>
    </location>
</feature>
<dbReference type="Proteomes" id="UP000028999">
    <property type="component" value="Unassembled WGS sequence"/>
</dbReference>
<dbReference type="GO" id="GO:0045490">
    <property type="term" value="P:pectin catabolic process"/>
    <property type="evidence" value="ECO:0007669"/>
    <property type="project" value="UniProtKB-UniPathway"/>
</dbReference>
<keyword evidence="4" id="KW-0732">Signal</keyword>
<dbReference type="InterPro" id="IPR000070">
    <property type="entry name" value="Pectinesterase_cat"/>
</dbReference>
<dbReference type="Gramene" id="CDY21829">
    <property type="protein sequence ID" value="CDY21829"/>
    <property type="gene ID" value="GSBRNA2T00018121001"/>
</dbReference>
<reference evidence="6 7" key="1">
    <citation type="journal article" date="2014" name="Science">
        <title>Plant genetics. Early allopolyploid evolution in the post-Neolithic Brassica napus oilseed genome.</title>
        <authorList>
            <person name="Chalhoub B."/>
            <person name="Denoeud F."/>
            <person name="Liu S."/>
            <person name="Parkin I.A."/>
            <person name="Tang H."/>
            <person name="Wang X."/>
            <person name="Chiquet J."/>
            <person name="Belcram H."/>
            <person name="Tong C."/>
            <person name="Samans B."/>
            <person name="Correa M."/>
            <person name="Da Silva C."/>
            <person name="Just J."/>
            <person name="Falentin C."/>
            <person name="Koh C.S."/>
            <person name="Le Clainche I."/>
            <person name="Bernard M."/>
            <person name="Bento P."/>
            <person name="Noel B."/>
            <person name="Labadie K."/>
            <person name="Alberti A."/>
            <person name="Charles M."/>
            <person name="Arnaud D."/>
            <person name="Guo H."/>
            <person name="Daviaud C."/>
            <person name="Alamery S."/>
            <person name="Jabbari K."/>
            <person name="Zhao M."/>
            <person name="Edger P.P."/>
            <person name="Chelaifa H."/>
            <person name="Tack D."/>
            <person name="Lassalle G."/>
            <person name="Mestiri I."/>
            <person name="Schnel N."/>
            <person name="Le Paslier M.C."/>
            <person name="Fan G."/>
            <person name="Renault V."/>
            <person name="Bayer P.E."/>
            <person name="Golicz A.A."/>
            <person name="Manoli S."/>
            <person name="Lee T.H."/>
            <person name="Thi V.H."/>
            <person name="Chalabi S."/>
            <person name="Hu Q."/>
            <person name="Fan C."/>
            <person name="Tollenaere R."/>
            <person name="Lu Y."/>
            <person name="Battail C."/>
            <person name="Shen J."/>
            <person name="Sidebottom C.H."/>
            <person name="Wang X."/>
            <person name="Canaguier A."/>
            <person name="Chauveau A."/>
            <person name="Berard A."/>
            <person name="Deniot G."/>
            <person name="Guan M."/>
            <person name="Liu Z."/>
            <person name="Sun F."/>
            <person name="Lim Y.P."/>
            <person name="Lyons E."/>
            <person name="Town C.D."/>
            <person name="Bancroft I."/>
            <person name="Wang X."/>
            <person name="Meng J."/>
            <person name="Ma J."/>
            <person name="Pires J.C."/>
            <person name="King G.J."/>
            <person name="Brunel D."/>
            <person name="Delourme R."/>
            <person name="Renard M."/>
            <person name="Aury J.M."/>
            <person name="Adams K.L."/>
            <person name="Batley J."/>
            <person name="Snowdon R.J."/>
            <person name="Tost J."/>
            <person name="Edwards D."/>
            <person name="Zhou Y."/>
            <person name="Hua W."/>
            <person name="Sharpe A.G."/>
            <person name="Paterson A.H."/>
            <person name="Guan C."/>
            <person name="Wincker P."/>
        </authorList>
    </citation>
    <scope>NUCLEOTIDE SEQUENCE [LARGE SCALE GENOMIC DNA]</scope>
    <source>
        <strain evidence="7">cv. Darmor-bzh</strain>
    </source>
</reference>
<name>A0A078G8W1_BRANA</name>
<keyword evidence="2" id="KW-0378">Hydrolase</keyword>
<organism evidence="6 7">
    <name type="scientific">Brassica napus</name>
    <name type="common">Rape</name>
    <dbReference type="NCBI Taxonomy" id="3708"/>
    <lineage>
        <taxon>Eukaryota</taxon>
        <taxon>Viridiplantae</taxon>
        <taxon>Streptophyta</taxon>
        <taxon>Embryophyta</taxon>
        <taxon>Tracheophyta</taxon>
        <taxon>Spermatophyta</taxon>
        <taxon>Magnoliopsida</taxon>
        <taxon>eudicotyledons</taxon>
        <taxon>Gunneridae</taxon>
        <taxon>Pentapetalae</taxon>
        <taxon>rosids</taxon>
        <taxon>malvids</taxon>
        <taxon>Brassicales</taxon>
        <taxon>Brassicaceae</taxon>
        <taxon>Brassiceae</taxon>
        <taxon>Brassica</taxon>
    </lineage>
</organism>
<dbReference type="Gene3D" id="2.160.20.10">
    <property type="entry name" value="Single-stranded right-handed beta-helix, Pectin lyase-like"/>
    <property type="match status" value="1"/>
</dbReference>
<dbReference type="STRING" id="3708.A0A078G8W1"/>
<feature type="domain" description="Pectinesterase catalytic" evidence="5">
    <location>
        <begin position="40"/>
        <end position="123"/>
    </location>
</feature>
<dbReference type="GO" id="GO:0042545">
    <property type="term" value="P:cell wall modification"/>
    <property type="evidence" value="ECO:0007669"/>
    <property type="project" value="InterPro"/>
</dbReference>
<dbReference type="EMBL" id="LK032125">
    <property type="protein sequence ID" value="CDY21829.1"/>
    <property type="molecule type" value="Genomic_DNA"/>
</dbReference>
<evidence type="ECO:0000259" key="5">
    <source>
        <dbReference type="Pfam" id="PF01095"/>
    </source>
</evidence>
<feature type="signal peptide" evidence="4">
    <location>
        <begin position="1"/>
        <end position="18"/>
    </location>
</feature>